<gene>
    <name evidence="3" type="ORF">AVDCRST_MAG93-9413</name>
</gene>
<evidence type="ECO:0000256" key="2">
    <source>
        <dbReference type="SAM" id="Phobius"/>
    </source>
</evidence>
<name>A0A6J4NDY3_9CHLR</name>
<accession>A0A6J4NDY3</accession>
<proteinExistence type="predicted"/>
<reference evidence="3" key="1">
    <citation type="submission" date="2020-02" db="EMBL/GenBank/DDBJ databases">
        <authorList>
            <person name="Meier V. D."/>
        </authorList>
    </citation>
    <scope>NUCLEOTIDE SEQUENCE</scope>
    <source>
        <strain evidence="3">AVDCRST_MAG93</strain>
    </source>
</reference>
<keyword evidence="2" id="KW-1133">Transmembrane helix</keyword>
<feature type="transmembrane region" description="Helical" evidence="2">
    <location>
        <begin position="37"/>
        <end position="56"/>
    </location>
</feature>
<keyword evidence="2" id="KW-0812">Transmembrane</keyword>
<feature type="non-terminal residue" evidence="3">
    <location>
        <position position="118"/>
    </location>
</feature>
<evidence type="ECO:0000256" key="1">
    <source>
        <dbReference type="SAM" id="MobiDB-lite"/>
    </source>
</evidence>
<organism evidence="3">
    <name type="scientific">uncultured Chloroflexia bacterium</name>
    <dbReference type="NCBI Taxonomy" id="1672391"/>
    <lineage>
        <taxon>Bacteria</taxon>
        <taxon>Bacillati</taxon>
        <taxon>Chloroflexota</taxon>
        <taxon>Chloroflexia</taxon>
        <taxon>environmental samples</taxon>
    </lineage>
</organism>
<dbReference type="AlphaFoldDB" id="A0A6J4NDY3"/>
<feature type="region of interest" description="Disordered" evidence="1">
    <location>
        <begin position="87"/>
        <end position="118"/>
    </location>
</feature>
<protein>
    <submittedName>
        <fullName evidence="3">Uncharacterized protein</fullName>
    </submittedName>
</protein>
<sequence length="118" mass="12359">MQKRKFDLRDRTGRLRAIQSLGTQVSRVRQVRPRAEYIVPAICLLVLALALTWNALSPTAGPSLGVDSTAVSGTEVAVIVTADPLATPNIGGIGPTPSPVLTDGSGYPAPEESEGPVR</sequence>
<keyword evidence="2" id="KW-0472">Membrane</keyword>
<evidence type="ECO:0000313" key="3">
    <source>
        <dbReference type="EMBL" id="CAA9385159.1"/>
    </source>
</evidence>
<dbReference type="EMBL" id="CADCTR010003161">
    <property type="protein sequence ID" value="CAA9385159.1"/>
    <property type="molecule type" value="Genomic_DNA"/>
</dbReference>